<dbReference type="EMBL" id="WOWK01000174">
    <property type="protein sequence ID" value="KAF0316063.1"/>
    <property type="molecule type" value="Genomic_DNA"/>
</dbReference>
<feature type="region of interest" description="Disordered" evidence="1">
    <location>
        <begin position="1"/>
        <end position="118"/>
    </location>
</feature>
<keyword evidence="3" id="KW-1185">Reference proteome</keyword>
<dbReference type="AlphaFoldDB" id="A0A8H3VVC7"/>
<protein>
    <submittedName>
        <fullName evidence="2">Uncharacterized protein</fullName>
    </submittedName>
</protein>
<proteinExistence type="predicted"/>
<accession>A0A8H3VVC7</accession>
<dbReference type="Proteomes" id="UP000434172">
    <property type="component" value="Unassembled WGS sequence"/>
</dbReference>
<dbReference type="OrthoDB" id="4850456at2759"/>
<comment type="caution">
    <text evidence="2">The sequence shown here is derived from an EMBL/GenBank/DDBJ whole genome shotgun (WGS) entry which is preliminary data.</text>
</comment>
<reference evidence="2 3" key="1">
    <citation type="submission" date="2019-12" db="EMBL/GenBank/DDBJ databases">
        <title>A genome sequence resource for the geographically widespread anthracnose pathogen Colletotrichum asianum.</title>
        <authorList>
            <person name="Meng Y."/>
        </authorList>
    </citation>
    <scope>NUCLEOTIDE SEQUENCE [LARGE SCALE GENOMIC DNA]</scope>
    <source>
        <strain evidence="2 3">ICMP 18580</strain>
    </source>
</reference>
<gene>
    <name evidence="2" type="ORF">GQ607_016707</name>
</gene>
<sequence>MEPMSQTNPADVAPPTDASPANVANQQPQGEAGIKLQPQAQTVQPTSPATASPDLRSPQPPTQTDAPVQHAPAPPINERDILVPIPAPTTQGEAEAGVRRKLPKSSFPTAEELDKSFA</sequence>
<evidence type="ECO:0000256" key="1">
    <source>
        <dbReference type="SAM" id="MobiDB-lite"/>
    </source>
</evidence>
<name>A0A8H3VVC7_9PEZI</name>
<feature type="compositionally biased region" description="Polar residues" evidence="1">
    <location>
        <begin position="38"/>
        <end position="50"/>
    </location>
</feature>
<organism evidence="2 3">
    <name type="scientific">Colletotrichum asianum</name>
    <dbReference type="NCBI Taxonomy" id="702518"/>
    <lineage>
        <taxon>Eukaryota</taxon>
        <taxon>Fungi</taxon>
        <taxon>Dikarya</taxon>
        <taxon>Ascomycota</taxon>
        <taxon>Pezizomycotina</taxon>
        <taxon>Sordariomycetes</taxon>
        <taxon>Hypocreomycetidae</taxon>
        <taxon>Glomerellales</taxon>
        <taxon>Glomerellaceae</taxon>
        <taxon>Colletotrichum</taxon>
        <taxon>Colletotrichum gloeosporioides species complex</taxon>
    </lineage>
</organism>
<evidence type="ECO:0000313" key="3">
    <source>
        <dbReference type="Proteomes" id="UP000434172"/>
    </source>
</evidence>
<evidence type="ECO:0000313" key="2">
    <source>
        <dbReference type="EMBL" id="KAF0316063.1"/>
    </source>
</evidence>